<feature type="transmembrane region" description="Helical" evidence="6">
    <location>
        <begin position="390"/>
        <end position="411"/>
    </location>
</feature>
<feature type="transmembrane region" description="Helical" evidence="6">
    <location>
        <begin position="288"/>
        <end position="308"/>
    </location>
</feature>
<feature type="transmembrane region" description="Helical" evidence="6">
    <location>
        <begin position="28"/>
        <end position="47"/>
    </location>
</feature>
<feature type="transmembrane region" description="Helical" evidence="6">
    <location>
        <begin position="423"/>
        <end position="440"/>
    </location>
</feature>
<dbReference type="InterPro" id="IPR005829">
    <property type="entry name" value="Sugar_transporter_CS"/>
</dbReference>
<dbReference type="SUPFAM" id="SSF103473">
    <property type="entry name" value="MFS general substrate transporter"/>
    <property type="match status" value="1"/>
</dbReference>
<comment type="similarity">
    <text evidence="2">Belongs to the major facilitator superfamily. Sugar transporter (TC 2.A.1.1) family.</text>
</comment>
<dbReference type="Pfam" id="PF00083">
    <property type="entry name" value="Sugar_tr"/>
    <property type="match status" value="1"/>
</dbReference>
<comment type="subcellular location">
    <subcellularLocation>
        <location evidence="1">Membrane</location>
        <topology evidence="1">Multi-pass membrane protein</topology>
    </subcellularLocation>
</comment>
<feature type="transmembrane region" description="Helical" evidence="6">
    <location>
        <begin position="352"/>
        <end position="370"/>
    </location>
</feature>
<dbReference type="GO" id="GO:0005351">
    <property type="term" value="F:carbohydrate:proton symporter activity"/>
    <property type="evidence" value="ECO:0007669"/>
    <property type="project" value="TreeGrafter"/>
</dbReference>
<dbReference type="FunFam" id="1.20.1250.20:FF:000117">
    <property type="entry name" value="MFS hexose transporter"/>
    <property type="match status" value="1"/>
</dbReference>
<dbReference type="OrthoDB" id="6133115at2759"/>
<keyword evidence="9" id="KW-1185">Reference proteome</keyword>
<comment type="caution">
    <text evidence="8">The sequence shown here is derived from an EMBL/GenBank/DDBJ whole genome shotgun (WGS) entry which is preliminary data.</text>
</comment>
<evidence type="ECO:0000256" key="6">
    <source>
        <dbReference type="SAM" id="Phobius"/>
    </source>
</evidence>
<sequence>MPERPVLEAHWSVVDFIHRGAWWKNHGILMLNICLIIPLLTSVANGYDSSLVNGLQLLPDWQDYFHKPEGRRIGLINSAQFLGNLIGLPFTPFVSDIFGRRAALFFGSVIMCVGVAIQASSSTVAMFIGSRFCIGFGLSFCQNASPLLLIELSYPTQRGRITSLFNSSWYFGSIISAWVCFGAYKHADGSVWSWRVPTLVQAVCPVIQLLAVWFIPESPRWLVSKGMESQAAQVLVKYHAHGSDDRDPLVTFEMAQIRHAIRIEEEINASTSYWSLFATPGNRKRMRIIMAIAVFSQWSGNGLVSYYIKFVLEGVGIKDVPKQAIINGCLQIFNFVIALGASFLVESAGRRPLFLLSNTGMLATFSAWTVTNALYNTLGNVSAAKATIPLIFLFFFFYDIAYTPMIVAYTLEILPFRVRAKGFAVMNLTLIATIAFNQFVNPWALEAINWKYYVVYCGWLVFELIFIFLFIVETKGRTLEETAALFDGDEQPLDLIAMGGVAADMGMRLSRGVIISQHRTHMTDPEIRTQQEKEDEYYELKKRYRDSDLTTDSSDLHPRAY</sequence>
<dbReference type="PANTHER" id="PTHR48022:SF64">
    <property type="entry name" value="MAJOR FACILITATOR SUPERFAMILY (MFS) PROFILE DOMAIN-CONTAINING PROTEIN"/>
    <property type="match status" value="1"/>
</dbReference>
<dbReference type="InterPro" id="IPR005828">
    <property type="entry name" value="MFS_sugar_transport-like"/>
</dbReference>
<evidence type="ECO:0000313" key="9">
    <source>
        <dbReference type="Proteomes" id="UP000567179"/>
    </source>
</evidence>
<evidence type="ECO:0000313" key="8">
    <source>
        <dbReference type="EMBL" id="KAF5327748.1"/>
    </source>
</evidence>
<protein>
    <recommendedName>
        <fullName evidence="7">Major facilitator superfamily (MFS) profile domain-containing protein</fullName>
    </recommendedName>
</protein>
<evidence type="ECO:0000256" key="5">
    <source>
        <dbReference type="ARBA" id="ARBA00023136"/>
    </source>
</evidence>
<evidence type="ECO:0000256" key="1">
    <source>
        <dbReference type="ARBA" id="ARBA00004141"/>
    </source>
</evidence>
<keyword evidence="5 6" id="KW-0472">Membrane</keyword>
<proteinExistence type="inferred from homology"/>
<dbReference type="InterPro" id="IPR036259">
    <property type="entry name" value="MFS_trans_sf"/>
</dbReference>
<gene>
    <name evidence="8" type="ORF">D9619_004840</name>
</gene>
<feature type="domain" description="Major facilitator superfamily (MFS) profile" evidence="7">
    <location>
        <begin position="34"/>
        <end position="475"/>
    </location>
</feature>
<feature type="transmembrane region" description="Helical" evidence="6">
    <location>
        <begin position="164"/>
        <end position="184"/>
    </location>
</feature>
<dbReference type="InterPro" id="IPR020846">
    <property type="entry name" value="MFS_dom"/>
</dbReference>
<dbReference type="PROSITE" id="PS00216">
    <property type="entry name" value="SUGAR_TRANSPORT_1"/>
    <property type="match status" value="1"/>
</dbReference>
<feature type="transmembrane region" description="Helical" evidence="6">
    <location>
        <begin position="196"/>
        <end position="215"/>
    </location>
</feature>
<evidence type="ECO:0000259" key="7">
    <source>
        <dbReference type="PROSITE" id="PS50850"/>
    </source>
</evidence>
<feature type="transmembrane region" description="Helical" evidence="6">
    <location>
        <begin position="103"/>
        <end position="128"/>
    </location>
</feature>
<feature type="transmembrane region" description="Helical" evidence="6">
    <location>
        <begin position="324"/>
        <end position="345"/>
    </location>
</feature>
<keyword evidence="3 6" id="KW-0812">Transmembrane</keyword>
<organism evidence="8 9">
    <name type="scientific">Psilocybe cf. subviscida</name>
    <dbReference type="NCBI Taxonomy" id="2480587"/>
    <lineage>
        <taxon>Eukaryota</taxon>
        <taxon>Fungi</taxon>
        <taxon>Dikarya</taxon>
        <taxon>Basidiomycota</taxon>
        <taxon>Agaricomycotina</taxon>
        <taxon>Agaricomycetes</taxon>
        <taxon>Agaricomycetidae</taxon>
        <taxon>Agaricales</taxon>
        <taxon>Agaricineae</taxon>
        <taxon>Strophariaceae</taxon>
        <taxon>Psilocybe</taxon>
    </lineage>
</organism>
<dbReference type="InterPro" id="IPR050360">
    <property type="entry name" value="MFS_Sugar_Transporters"/>
</dbReference>
<name>A0A8H5F943_9AGAR</name>
<dbReference type="Proteomes" id="UP000567179">
    <property type="component" value="Unassembled WGS sequence"/>
</dbReference>
<accession>A0A8H5F943</accession>
<dbReference type="EMBL" id="JAACJJ010000014">
    <property type="protein sequence ID" value="KAF5327748.1"/>
    <property type="molecule type" value="Genomic_DNA"/>
</dbReference>
<evidence type="ECO:0000256" key="3">
    <source>
        <dbReference type="ARBA" id="ARBA00022692"/>
    </source>
</evidence>
<dbReference type="GO" id="GO:0016020">
    <property type="term" value="C:membrane"/>
    <property type="evidence" value="ECO:0007669"/>
    <property type="project" value="UniProtKB-SubCell"/>
</dbReference>
<feature type="transmembrane region" description="Helical" evidence="6">
    <location>
        <begin position="73"/>
        <end position="91"/>
    </location>
</feature>
<feature type="transmembrane region" description="Helical" evidence="6">
    <location>
        <begin position="134"/>
        <end position="152"/>
    </location>
</feature>
<keyword evidence="4 6" id="KW-1133">Transmembrane helix</keyword>
<dbReference type="AlphaFoldDB" id="A0A8H5F943"/>
<dbReference type="PANTHER" id="PTHR48022">
    <property type="entry name" value="PLASTIDIC GLUCOSE TRANSPORTER 4"/>
    <property type="match status" value="1"/>
</dbReference>
<evidence type="ECO:0000256" key="2">
    <source>
        <dbReference type="ARBA" id="ARBA00010992"/>
    </source>
</evidence>
<dbReference type="Gene3D" id="1.20.1250.20">
    <property type="entry name" value="MFS general substrate transporter like domains"/>
    <property type="match status" value="1"/>
</dbReference>
<evidence type="ECO:0000256" key="4">
    <source>
        <dbReference type="ARBA" id="ARBA00022989"/>
    </source>
</evidence>
<dbReference type="PROSITE" id="PS50850">
    <property type="entry name" value="MFS"/>
    <property type="match status" value="1"/>
</dbReference>
<feature type="transmembrane region" description="Helical" evidence="6">
    <location>
        <begin position="452"/>
        <end position="472"/>
    </location>
</feature>
<reference evidence="8 9" key="1">
    <citation type="journal article" date="2020" name="ISME J.">
        <title>Uncovering the hidden diversity of litter-decomposition mechanisms in mushroom-forming fungi.</title>
        <authorList>
            <person name="Floudas D."/>
            <person name="Bentzer J."/>
            <person name="Ahren D."/>
            <person name="Johansson T."/>
            <person name="Persson P."/>
            <person name="Tunlid A."/>
        </authorList>
    </citation>
    <scope>NUCLEOTIDE SEQUENCE [LARGE SCALE GENOMIC DNA]</scope>
    <source>
        <strain evidence="8 9">CBS 101986</strain>
    </source>
</reference>